<comment type="caution">
    <text evidence="3">The sequence shown here is derived from an EMBL/GenBank/DDBJ whole genome shotgun (WGS) entry which is preliminary data.</text>
</comment>
<gene>
    <name evidence="3" type="ORF">QBC37DRAFT_441608</name>
</gene>
<evidence type="ECO:0000259" key="2">
    <source>
        <dbReference type="Pfam" id="PF03959"/>
    </source>
</evidence>
<keyword evidence="4" id="KW-1185">Reference proteome</keyword>
<proteinExistence type="predicted"/>
<dbReference type="SUPFAM" id="SSF53474">
    <property type="entry name" value="alpha/beta-Hydrolases"/>
    <property type="match status" value="1"/>
</dbReference>
<dbReference type="PANTHER" id="PTHR48070:SF6">
    <property type="entry name" value="ESTERASE OVCA2"/>
    <property type="match status" value="1"/>
</dbReference>
<organism evidence="3 4">
    <name type="scientific">Rhypophila decipiens</name>
    <dbReference type="NCBI Taxonomy" id="261697"/>
    <lineage>
        <taxon>Eukaryota</taxon>
        <taxon>Fungi</taxon>
        <taxon>Dikarya</taxon>
        <taxon>Ascomycota</taxon>
        <taxon>Pezizomycotina</taxon>
        <taxon>Sordariomycetes</taxon>
        <taxon>Sordariomycetidae</taxon>
        <taxon>Sordariales</taxon>
        <taxon>Naviculisporaceae</taxon>
        <taxon>Rhypophila</taxon>
    </lineage>
</organism>
<evidence type="ECO:0000313" key="3">
    <source>
        <dbReference type="EMBL" id="KAK4212161.1"/>
    </source>
</evidence>
<dbReference type="GO" id="GO:0005634">
    <property type="term" value="C:nucleus"/>
    <property type="evidence" value="ECO:0007669"/>
    <property type="project" value="TreeGrafter"/>
</dbReference>
<name>A0AAN6Y6B2_9PEZI</name>
<dbReference type="Pfam" id="PF03959">
    <property type="entry name" value="FSH1"/>
    <property type="match status" value="1"/>
</dbReference>
<dbReference type="EMBL" id="MU858133">
    <property type="protein sequence ID" value="KAK4212161.1"/>
    <property type="molecule type" value="Genomic_DNA"/>
</dbReference>
<dbReference type="AlphaFoldDB" id="A0AAN6Y6B2"/>
<dbReference type="InterPro" id="IPR029058">
    <property type="entry name" value="AB_hydrolase_fold"/>
</dbReference>
<dbReference type="Gene3D" id="3.40.50.1820">
    <property type="entry name" value="alpha/beta hydrolase"/>
    <property type="match status" value="1"/>
</dbReference>
<dbReference type="GO" id="GO:0019748">
    <property type="term" value="P:secondary metabolic process"/>
    <property type="evidence" value="ECO:0007669"/>
    <property type="project" value="TreeGrafter"/>
</dbReference>
<evidence type="ECO:0000256" key="1">
    <source>
        <dbReference type="ARBA" id="ARBA00022801"/>
    </source>
</evidence>
<protein>
    <submittedName>
        <fullName evidence="3">Serine hydrolase FSH</fullName>
    </submittedName>
</protein>
<dbReference type="GO" id="GO:0016787">
    <property type="term" value="F:hydrolase activity"/>
    <property type="evidence" value="ECO:0007669"/>
    <property type="project" value="UniProtKB-KW"/>
</dbReference>
<evidence type="ECO:0000313" key="4">
    <source>
        <dbReference type="Proteomes" id="UP001301769"/>
    </source>
</evidence>
<reference evidence="3" key="1">
    <citation type="journal article" date="2023" name="Mol. Phylogenet. Evol.">
        <title>Genome-scale phylogeny and comparative genomics of the fungal order Sordariales.</title>
        <authorList>
            <person name="Hensen N."/>
            <person name="Bonometti L."/>
            <person name="Westerberg I."/>
            <person name="Brannstrom I.O."/>
            <person name="Guillou S."/>
            <person name="Cros-Aarteil S."/>
            <person name="Calhoun S."/>
            <person name="Haridas S."/>
            <person name="Kuo A."/>
            <person name="Mondo S."/>
            <person name="Pangilinan J."/>
            <person name="Riley R."/>
            <person name="LaButti K."/>
            <person name="Andreopoulos B."/>
            <person name="Lipzen A."/>
            <person name="Chen C."/>
            <person name="Yan M."/>
            <person name="Daum C."/>
            <person name="Ng V."/>
            <person name="Clum A."/>
            <person name="Steindorff A."/>
            <person name="Ohm R.A."/>
            <person name="Martin F."/>
            <person name="Silar P."/>
            <person name="Natvig D.O."/>
            <person name="Lalanne C."/>
            <person name="Gautier V."/>
            <person name="Ament-Velasquez S.L."/>
            <person name="Kruys A."/>
            <person name="Hutchinson M.I."/>
            <person name="Powell A.J."/>
            <person name="Barry K."/>
            <person name="Miller A.N."/>
            <person name="Grigoriev I.V."/>
            <person name="Debuchy R."/>
            <person name="Gladieux P."/>
            <person name="Hiltunen Thoren M."/>
            <person name="Johannesson H."/>
        </authorList>
    </citation>
    <scope>NUCLEOTIDE SEQUENCE</scope>
    <source>
        <strain evidence="3">PSN293</strain>
    </source>
</reference>
<feature type="domain" description="Serine hydrolase" evidence="2">
    <location>
        <begin position="2"/>
        <end position="194"/>
    </location>
</feature>
<dbReference type="Proteomes" id="UP001301769">
    <property type="component" value="Unassembled WGS sequence"/>
</dbReference>
<dbReference type="PANTHER" id="PTHR48070">
    <property type="entry name" value="ESTERASE OVCA2"/>
    <property type="match status" value="1"/>
</dbReference>
<dbReference type="GO" id="GO:0005737">
    <property type="term" value="C:cytoplasm"/>
    <property type="evidence" value="ECO:0007669"/>
    <property type="project" value="TreeGrafter"/>
</dbReference>
<keyword evidence="1 3" id="KW-0378">Hydrolase</keyword>
<dbReference type="InterPro" id="IPR050593">
    <property type="entry name" value="LovG"/>
</dbReference>
<dbReference type="InterPro" id="IPR005645">
    <property type="entry name" value="FSH-like_dom"/>
</dbReference>
<reference evidence="3" key="2">
    <citation type="submission" date="2023-05" db="EMBL/GenBank/DDBJ databases">
        <authorList>
            <consortium name="Lawrence Berkeley National Laboratory"/>
            <person name="Steindorff A."/>
            <person name="Hensen N."/>
            <person name="Bonometti L."/>
            <person name="Westerberg I."/>
            <person name="Brannstrom I.O."/>
            <person name="Guillou S."/>
            <person name="Cros-Aarteil S."/>
            <person name="Calhoun S."/>
            <person name="Haridas S."/>
            <person name="Kuo A."/>
            <person name="Mondo S."/>
            <person name="Pangilinan J."/>
            <person name="Riley R."/>
            <person name="Labutti K."/>
            <person name="Andreopoulos B."/>
            <person name="Lipzen A."/>
            <person name="Chen C."/>
            <person name="Yanf M."/>
            <person name="Daum C."/>
            <person name="Ng V."/>
            <person name="Clum A."/>
            <person name="Ohm R."/>
            <person name="Martin F."/>
            <person name="Silar P."/>
            <person name="Natvig D."/>
            <person name="Lalanne C."/>
            <person name="Gautier V."/>
            <person name="Ament-Velasquez S.L."/>
            <person name="Kruys A."/>
            <person name="Hutchinson M.I."/>
            <person name="Powell A.J."/>
            <person name="Barry K."/>
            <person name="Miller A.N."/>
            <person name="Grigoriev I.V."/>
            <person name="Debuchy R."/>
            <person name="Gladieux P."/>
            <person name="Thoren M.H."/>
            <person name="Johannesson H."/>
        </authorList>
    </citation>
    <scope>NUCLEOTIDE SEQUENCE</scope>
    <source>
        <strain evidence="3">PSN293</strain>
    </source>
</reference>
<sequence length="220" mass="24079">MRFLCFHGMGTNGYVFERQTATLRQALGRTHEFVFLTGRVPSRAPGEACEYISSPPSESVTYRFLGEDQETNMALLNDLVRSVLELGPFDGVMGFSEGGAVAASLLVEDSRRPFARFRCGIFLSAARPPDPDNIMTGSDRRLDFSTDGVVLNIPTAHIWSPSGDICPGMGRKLALLCNQTLREEFVHLLGHQVPGPVSDEFLSGTIKAIERTVERARASG</sequence>
<accession>A0AAN6Y6B2</accession>